<evidence type="ECO:0000256" key="5">
    <source>
        <dbReference type="ARBA" id="ARBA00023136"/>
    </source>
</evidence>
<dbReference type="PANTHER" id="PTHR30093:SF44">
    <property type="entry name" value="TYPE II SECRETION SYSTEM CORE PROTEIN G"/>
    <property type="match status" value="1"/>
</dbReference>
<evidence type="ECO:0000256" key="1">
    <source>
        <dbReference type="ARBA" id="ARBA00004167"/>
    </source>
</evidence>
<dbReference type="PRINTS" id="PR00813">
    <property type="entry name" value="BCTERIALGSPG"/>
</dbReference>
<keyword evidence="5 6" id="KW-0472">Membrane</keyword>
<evidence type="ECO:0000313" key="8">
    <source>
        <dbReference type="Proteomes" id="UP000230922"/>
    </source>
</evidence>
<dbReference type="Proteomes" id="UP000230922">
    <property type="component" value="Unassembled WGS sequence"/>
</dbReference>
<dbReference type="NCBIfam" id="TIGR02532">
    <property type="entry name" value="IV_pilin_GFxxxE"/>
    <property type="match status" value="1"/>
</dbReference>
<dbReference type="EMBL" id="PFAK01000015">
    <property type="protein sequence ID" value="PIR96473.1"/>
    <property type="molecule type" value="Genomic_DNA"/>
</dbReference>
<keyword evidence="4 6" id="KW-1133">Transmembrane helix</keyword>
<dbReference type="GO" id="GO:0016020">
    <property type="term" value="C:membrane"/>
    <property type="evidence" value="ECO:0007669"/>
    <property type="project" value="UniProtKB-SubCell"/>
</dbReference>
<dbReference type="Pfam" id="PF07963">
    <property type="entry name" value="N_methyl"/>
    <property type="match status" value="1"/>
</dbReference>
<keyword evidence="3 6" id="KW-0812">Transmembrane</keyword>
<feature type="transmembrane region" description="Helical" evidence="6">
    <location>
        <begin position="20"/>
        <end position="42"/>
    </location>
</feature>
<proteinExistence type="predicted"/>
<evidence type="ECO:0000256" key="3">
    <source>
        <dbReference type="ARBA" id="ARBA00022692"/>
    </source>
</evidence>
<dbReference type="InterPro" id="IPR045584">
    <property type="entry name" value="Pilin-like"/>
</dbReference>
<dbReference type="InterPro" id="IPR000983">
    <property type="entry name" value="Bac_GSPG_pilin"/>
</dbReference>
<evidence type="ECO:0000256" key="4">
    <source>
        <dbReference type="ARBA" id="ARBA00022989"/>
    </source>
</evidence>
<keyword evidence="2" id="KW-0488">Methylation</keyword>
<gene>
    <name evidence="7" type="ORF">COT92_00930</name>
</gene>
<dbReference type="GO" id="GO:0015628">
    <property type="term" value="P:protein secretion by the type II secretion system"/>
    <property type="evidence" value="ECO:0007669"/>
    <property type="project" value="InterPro"/>
</dbReference>
<evidence type="ECO:0000256" key="2">
    <source>
        <dbReference type="ARBA" id="ARBA00022481"/>
    </source>
</evidence>
<dbReference type="Gene3D" id="3.30.700.10">
    <property type="entry name" value="Glycoprotein, Type 4 Pilin"/>
    <property type="match status" value="1"/>
</dbReference>
<dbReference type="GO" id="GO:0015627">
    <property type="term" value="C:type II protein secretion system complex"/>
    <property type="evidence" value="ECO:0007669"/>
    <property type="project" value="InterPro"/>
</dbReference>
<dbReference type="AlphaFoldDB" id="A0A2H0VBK4"/>
<name>A0A2H0VBK4_9BACT</name>
<dbReference type="PANTHER" id="PTHR30093">
    <property type="entry name" value="GENERAL SECRETION PATHWAY PROTEIN G"/>
    <property type="match status" value="1"/>
</dbReference>
<reference evidence="8" key="1">
    <citation type="submission" date="2017-09" db="EMBL/GenBank/DDBJ databases">
        <title>Depth-based differentiation of microbial function through sediment-hosted aquifers and enrichment of novel symbionts in the deep terrestrial subsurface.</title>
        <authorList>
            <person name="Probst A.J."/>
            <person name="Ladd B."/>
            <person name="Jarett J.K."/>
            <person name="Geller-Mcgrath D.E."/>
            <person name="Sieber C.M.K."/>
            <person name="Emerson J.B."/>
            <person name="Anantharaman K."/>
            <person name="Thomas B.C."/>
            <person name="Malmstrom R."/>
            <person name="Stieglmeier M."/>
            <person name="Klingl A."/>
            <person name="Woyke T."/>
            <person name="Ryan C.M."/>
            <person name="Banfield J.F."/>
        </authorList>
    </citation>
    <scope>NUCLEOTIDE SEQUENCE [LARGE SCALE GENOMIC DNA]</scope>
</reference>
<dbReference type="SUPFAM" id="SSF54523">
    <property type="entry name" value="Pili subunits"/>
    <property type="match status" value="1"/>
</dbReference>
<evidence type="ECO:0008006" key="9">
    <source>
        <dbReference type="Google" id="ProtNLM"/>
    </source>
</evidence>
<evidence type="ECO:0000256" key="6">
    <source>
        <dbReference type="SAM" id="Phobius"/>
    </source>
</evidence>
<dbReference type="InterPro" id="IPR012902">
    <property type="entry name" value="N_methyl_site"/>
</dbReference>
<protein>
    <recommendedName>
        <fullName evidence="9">Type II secretion system protein GspG C-terminal domain-containing protein</fullName>
    </recommendedName>
</protein>
<accession>A0A2H0VBK4</accession>
<comment type="caution">
    <text evidence="7">The sequence shown here is derived from an EMBL/GenBank/DDBJ whole genome shotgun (WGS) entry which is preliminary data.</text>
</comment>
<organism evidence="7 8">
    <name type="scientific">Candidatus Doudnabacteria bacterium CG10_big_fil_rev_8_21_14_0_10_42_18</name>
    <dbReference type="NCBI Taxonomy" id="1974552"/>
    <lineage>
        <taxon>Bacteria</taxon>
        <taxon>Candidatus Doudnaibacteriota</taxon>
    </lineage>
</organism>
<sequence>MIIGQWEIFIKEKYSQKGFALIELLVVISIIFLLASISLVAFNNARKKARDVKRLADMAQIQKALEFFYEDNNFYYPYTSGYGEEEVSGPDCWGWDSSNRDYDGDGRPFIEPLIDIGIVSFVPNDPSAGVVSGSCFAKDGGFEYRYYRYPAVNAALYGCPQIRPFYVLGITNMETSIGNYPGNPGWSCASRDWSGEFEWVTRMYE</sequence>
<evidence type="ECO:0000313" key="7">
    <source>
        <dbReference type="EMBL" id="PIR96473.1"/>
    </source>
</evidence>
<comment type="subcellular location">
    <subcellularLocation>
        <location evidence="1">Membrane</location>
        <topology evidence="1">Single-pass membrane protein</topology>
    </subcellularLocation>
</comment>